<keyword evidence="9" id="KW-1185">Reference proteome</keyword>
<gene>
    <name evidence="8" type="primary">earP</name>
    <name evidence="8" type="ORF">GTP41_13595</name>
</gene>
<dbReference type="Proteomes" id="UP000448575">
    <property type="component" value="Unassembled WGS sequence"/>
</dbReference>
<keyword evidence="8" id="KW-0251">Elongation factor</keyword>
<keyword evidence="2 8" id="KW-0808">Transferase</keyword>
<evidence type="ECO:0000313" key="9">
    <source>
        <dbReference type="Proteomes" id="UP000448575"/>
    </source>
</evidence>
<evidence type="ECO:0000256" key="3">
    <source>
        <dbReference type="ARBA" id="ARBA00024303"/>
    </source>
</evidence>
<comment type="function">
    <text evidence="3">Protein-arginine rhamnosyltransferase that catalyzes the transfer of a single rhamnose to elongation factor P (EF-P) on 'Lys-32', a modification required for EF-P-dependent rescue of polyproline stalled ribosomes.</text>
</comment>
<keyword evidence="8" id="KW-0648">Protein biosynthesis</keyword>
<comment type="caution">
    <text evidence="8">The sequence shown here is derived from an EMBL/GenBank/DDBJ whole genome shotgun (WGS) entry which is preliminary data.</text>
</comment>
<reference evidence="8 9" key="1">
    <citation type="submission" date="2019-12" db="EMBL/GenBank/DDBJ databases">
        <title>Novel species isolated from a subtropical stream in China.</title>
        <authorList>
            <person name="Lu H."/>
        </authorList>
    </citation>
    <scope>NUCLEOTIDE SEQUENCE [LARGE SCALE GENOMIC DNA]</scope>
    <source>
        <strain evidence="8 9">DS3</strain>
    </source>
</reference>
<dbReference type="GO" id="GO:0003746">
    <property type="term" value="F:translation elongation factor activity"/>
    <property type="evidence" value="ECO:0007669"/>
    <property type="project" value="UniProtKB-KW"/>
</dbReference>
<protein>
    <recommendedName>
        <fullName evidence="5">Protein-arginine rhamnosyltransferase</fullName>
    </recommendedName>
    <alternativeName>
        <fullName evidence="6">EF-P arginine rhamnosyltransferase</fullName>
    </alternativeName>
</protein>
<evidence type="ECO:0000256" key="2">
    <source>
        <dbReference type="ARBA" id="ARBA00022679"/>
    </source>
</evidence>
<name>A0A6N9HI11_9BURK</name>
<dbReference type="GO" id="GO:0106361">
    <property type="term" value="F:protein-arginine rhamnosyltransferase activity"/>
    <property type="evidence" value="ECO:0007669"/>
    <property type="project" value="InterPro"/>
</dbReference>
<organism evidence="8 9">
    <name type="scientific">Pseudoduganella guangdongensis</name>
    <dbReference type="NCBI Taxonomy" id="2692179"/>
    <lineage>
        <taxon>Bacteria</taxon>
        <taxon>Pseudomonadati</taxon>
        <taxon>Pseudomonadota</taxon>
        <taxon>Betaproteobacteria</taxon>
        <taxon>Burkholderiales</taxon>
        <taxon>Oxalobacteraceae</taxon>
        <taxon>Telluria group</taxon>
        <taxon>Pseudoduganella</taxon>
    </lineage>
</organism>
<sequence length="378" mass="41622">MANLTLDLFCKVVDNFGDIGICWRLARQLEREHGIAVRLWVDDLRAFQRICPQVDSGAAQQVIEHVAVRHWVGQDGEYTPSEVADIVIEFFACDIPPGYIAAMAQRPVKPVWLNLEGLSAEEWVEGCHSLPSKHPRLPLTKYFFFPGFTNKTGGLLCESGLEGERAAFAADPAAAPRFLASLGVTAAEAAGLKVSLFCYPYAPVAELFAAWRDGGQPVTCLVPEGVAADAVQAFLGQPAVPGAVRSEGALTVRVLPFVPQQDYDKLLWSCDLNFVRGEDSWVRAQWAGKSFIWHIYAQDENLHHKKLRAFLQRHSGGEALDAFSLCWNGARQGDWPDLWKGLAEAMPEISARSAQWQQKILANGDLASNLTKFCASLT</sequence>
<evidence type="ECO:0000256" key="7">
    <source>
        <dbReference type="ARBA" id="ARBA00048472"/>
    </source>
</evidence>
<dbReference type="AlphaFoldDB" id="A0A6N9HI11"/>
<dbReference type="Pfam" id="PF10093">
    <property type="entry name" value="EarP"/>
    <property type="match status" value="1"/>
</dbReference>
<evidence type="ECO:0000256" key="5">
    <source>
        <dbReference type="ARBA" id="ARBA00024416"/>
    </source>
</evidence>
<dbReference type="EMBL" id="WWCJ01000008">
    <property type="protein sequence ID" value="MYN03130.1"/>
    <property type="molecule type" value="Genomic_DNA"/>
</dbReference>
<dbReference type="PIRSF" id="PIRSF015557">
    <property type="entry name" value="UCP015557"/>
    <property type="match status" value="1"/>
</dbReference>
<accession>A0A6N9HI11</accession>
<evidence type="ECO:0000256" key="6">
    <source>
        <dbReference type="ARBA" id="ARBA00030025"/>
    </source>
</evidence>
<dbReference type="InterPro" id="IPR016633">
    <property type="entry name" value="EarP"/>
</dbReference>
<dbReference type="RefSeq" id="WP_161026100.1">
    <property type="nucleotide sequence ID" value="NZ_WWCJ01000008.1"/>
</dbReference>
<comment type="catalytic activity">
    <reaction evidence="7">
        <text>dTDP-beta-L-rhamnose + L-arginyl-[protein] = N(omega)-(alpha-L-rhamnosyl)-L-arginyl-[protein] + dTDP + H(+)</text>
        <dbReference type="Rhea" id="RHEA:66692"/>
        <dbReference type="Rhea" id="RHEA-COMP:10532"/>
        <dbReference type="Rhea" id="RHEA-COMP:17096"/>
        <dbReference type="ChEBI" id="CHEBI:15378"/>
        <dbReference type="ChEBI" id="CHEBI:29965"/>
        <dbReference type="ChEBI" id="CHEBI:57510"/>
        <dbReference type="ChEBI" id="CHEBI:58369"/>
        <dbReference type="ChEBI" id="CHEBI:167445"/>
    </reaction>
    <physiologicalReaction direction="left-to-right" evidence="7">
        <dbReference type="Rhea" id="RHEA:66693"/>
    </physiologicalReaction>
</comment>
<dbReference type="NCBIfam" id="TIGR03837">
    <property type="entry name" value="efp_Arg_rhamno"/>
    <property type="match status" value="1"/>
</dbReference>
<evidence type="ECO:0000256" key="4">
    <source>
        <dbReference type="ARBA" id="ARBA00024346"/>
    </source>
</evidence>
<keyword evidence="1" id="KW-0328">Glycosyltransferase</keyword>
<evidence type="ECO:0000256" key="1">
    <source>
        <dbReference type="ARBA" id="ARBA00022676"/>
    </source>
</evidence>
<proteinExistence type="inferred from homology"/>
<evidence type="ECO:0000313" key="8">
    <source>
        <dbReference type="EMBL" id="MYN03130.1"/>
    </source>
</evidence>
<comment type="similarity">
    <text evidence="4">Belongs to the glycosyltransferase 104 family.</text>
</comment>